<feature type="transmembrane region" description="Helical" evidence="1">
    <location>
        <begin position="12"/>
        <end position="39"/>
    </location>
</feature>
<evidence type="ECO:0000313" key="2">
    <source>
        <dbReference type="EMBL" id="MVZ60451.1"/>
    </source>
</evidence>
<organism evidence="2 3">
    <name type="scientific">Sphingobacterium humi</name>
    <dbReference type="NCBI Taxonomy" id="1796905"/>
    <lineage>
        <taxon>Bacteria</taxon>
        <taxon>Pseudomonadati</taxon>
        <taxon>Bacteroidota</taxon>
        <taxon>Sphingobacteriia</taxon>
        <taxon>Sphingobacteriales</taxon>
        <taxon>Sphingobacteriaceae</taxon>
        <taxon>Sphingobacterium</taxon>
    </lineage>
</organism>
<evidence type="ECO:0000313" key="3">
    <source>
        <dbReference type="Proteomes" id="UP000435036"/>
    </source>
</evidence>
<protein>
    <submittedName>
        <fullName evidence="2">Uncharacterized protein</fullName>
    </submittedName>
</protein>
<dbReference type="Proteomes" id="UP000435036">
    <property type="component" value="Unassembled WGS sequence"/>
</dbReference>
<dbReference type="AlphaFoldDB" id="A0A6N8KW10"/>
<feature type="transmembrane region" description="Helical" evidence="1">
    <location>
        <begin position="79"/>
        <end position="103"/>
    </location>
</feature>
<sequence length="114" mass="13599">MIFDSLAEYLHYIFQSFWFVNIFFLLLNQLPYAIFRFYFQEKLINTRLKEILYYFGFNCATVVISGWVGFFFINPWLPGYKYTFALTLVVFSTAAVLFQNLVLKLITRDRLALA</sequence>
<gene>
    <name evidence="2" type="ORF">GQF63_00300</name>
</gene>
<proteinExistence type="predicted"/>
<accession>A0A6N8KW10</accession>
<feature type="transmembrane region" description="Helical" evidence="1">
    <location>
        <begin position="51"/>
        <end position="73"/>
    </location>
</feature>
<evidence type="ECO:0000256" key="1">
    <source>
        <dbReference type="SAM" id="Phobius"/>
    </source>
</evidence>
<name>A0A6N8KW10_9SPHI</name>
<keyword evidence="1" id="KW-0812">Transmembrane</keyword>
<comment type="caution">
    <text evidence="2">The sequence shown here is derived from an EMBL/GenBank/DDBJ whole genome shotgun (WGS) entry which is preliminary data.</text>
</comment>
<dbReference type="EMBL" id="WSQA01000001">
    <property type="protein sequence ID" value="MVZ60451.1"/>
    <property type="molecule type" value="Genomic_DNA"/>
</dbReference>
<keyword evidence="1" id="KW-1133">Transmembrane helix</keyword>
<keyword evidence="3" id="KW-1185">Reference proteome</keyword>
<reference evidence="2 3" key="1">
    <citation type="submission" date="2019-12" db="EMBL/GenBank/DDBJ databases">
        <authorList>
            <person name="Dong K."/>
        </authorList>
    </citation>
    <scope>NUCLEOTIDE SEQUENCE [LARGE SCALE GENOMIC DNA]</scope>
    <source>
        <strain evidence="2 3">JCM 31225</strain>
    </source>
</reference>
<keyword evidence="1" id="KW-0472">Membrane</keyword>